<reference evidence="1 2" key="1">
    <citation type="submission" date="2019-12" db="EMBL/GenBank/DDBJ databases">
        <title>Novel species isolated from a subtropical stream in China.</title>
        <authorList>
            <person name="Lu H."/>
        </authorList>
    </citation>
    <scope>NUCLEOTIDE SEQUENCE [LARGE SCALE GENOMIC DNA]</scope>
    <source>
        <strain evidence="1 2">CY13W</strain>
    </source>
</reference>
<dbReference type="InterPro" id="IPR021333">
    <property type="entry name" value="DUF2946"/>
</dbReference>
<dbReference type="Proteomes" id="UP000478090">
    <property type="component" value="Unassembled WGS sequence"/>
</dbReference>
<proteinExistence type="predicted"/>
<evidence type="ECO:0000313" key="1">
    <source>
        <dbReference type="EMBL" id="MYM42115.1"/>
    </source>
</evidence>
<sequence length="124" mass="13541">MIIRSTIFRFALWLAALAMLLSVLAPTISRISTKSDWVEVCSVVGSKLVRVVANTDGDQPTESRAAMNCPYCALHIDLALPSPPQVALIDHIIRLAFVPRLLLQAPRAQFVWAPAQSRAPPILA</sequence>
<gene>
    <name evidence="1" type="ORF">GTP27_22700</name>
</gene>
<evidence type="ECO:0000313" key="2">
    <source>
        <dbReference type="Proteomes" id="UP000478090"/>
    </source>
</evidence>
<dbReference type="RefSeq" id="WP_161041365.1">
    <property type="nucleotide sequence ID" value="NZ_WWCM01000034.1"/>
</dbReference>
<dbReference type="Pfam" id="PF11162">
    <property type="entry name" value="DUF2946"/>
    <property type="match status" value="1"/>
</dbReference>
<dbReference type="EMBL" id="WWCM01000034">
    <property type="protein sequence ID" value="MYM42115.1"/>
    <property type="molecule type" value="Genomic_DNA"/>
</dbReference>
<name>A0ABW9VSG3_9BURK</name>
<keyword evidence="2" id="KW-1185">Reference proteome</keyword>
<comment type="caution">
    <text evidence="1">The sequence shown here is derived from an EMBL/GenBank/DDBJ whole genome shotgun (WGS) entry which is preliminary data.</text>
</comment>
<organism evidence="1 2">
    <name type="scientific">Duganella qianjiadongensis</name>
    <dbReference type="NCBI Taxonomy" id="2692176"/>
    <lineage>
        <taxon>Bacteria</taxon>
        <taxon>Pseudomonadati</taxon>
        <taxon>Pseudomonadota</taxon>
        <taxon>Betaproteobacteria</taxon>
        <taxon>Burkholderiales</taxon>
        <taxon>Oxalobacteraceae</taxon>
        <taxon>Telluria group</taxon>
        <taxon>Duganella</taxon>
    </lineage>
</organism>
<protein>
    <submittedName>
        <fullName evidence="1">DUF2946 domain-containing protein</fullName>
    </submittedName>
</protein>
<accession>A0ABW9VSG3</accession>